<reference evidence="4" key="1">
    <citation type="submission" date="2021-01" db="UniProtKB">
        <authorList>
            <consortium name="EnsemblMetazoa"/>
        </authorList>
    </citation>
    <scope>IDENTIFICATION</scope>
</reference>
<evidence type="ECO:0000256" key="1">
    <source>
        <dbReference type="ARBA" id="ARBA00006865"/>
    </source>
</evidence>
<evidence type="ECO:0000259" key="3">
    <source>
        <dbReference type="PROSITE" id="PS51762"/>
    </source>
</evidence>
<evidence type="ECO:0000313" key="5">
    <source>
        <dbReference type="Proteomes" id="UP000594262"/>
    </source>
</evidence>
<dbReference type="OrthoDB" id="4781at2759"/>
<evidence type="ECO:0000313" key="4">
    <source>
        <dbReference type="EnsemblMetazoa" id="CLYHEMP009660.1"/>
    </source>
</evidence>
<dbReference type="Gene3D" id="2.60.120.200">
    <property type="match status" value="1"/>
</dbReference>
<dbReference type="Proteomes" id="UP000594262">
    <property type="component" value="Unplaced"/>
</dbReference>
<evidence type="ECO:0000256" key="2">
    <source>
        <dbReference type="SAM" id="SignalP"/>
    </source>
</evidence>
<dbReference type="AlphaFoldDB" id="A0A7M5VBI7"/>
<dbReference type="InterPro" id="IPR013320">
    <property type="entry name" value="ConA-like_dom_sf"/>
</dbReference>
<protein>
    <recommendedName>
        <fullName evidence="3">GH16 domain-containing protein</fullName>
    </recommendedName>
</protein>
<dbReference type="PROSITE" id="PS51762">
    <property type="entry name" value="GH16_2"/>
    <property type="match status" value="1"/>
</dbReference>
<keyword evidence="2" id="KW-0732">Signal</keyword>
<feature type="signal peptide" evidence="2">
    <location>
        <begin position="1"/>
        <end position="21"/>
    </location>
</feature>
<dbReference type="GO" id="GO:0004553">
    <property type="term" value="F:hydrolase activity, hydrolyzing O-glycosyl compounds"/>
    <property type="evidence" value="ECO:0007669"/>
    <property type="project" value="InterPro"/>
</dbReference>
<dbReference type="Pfam" id="PF00722">
    <property type="entry name" value="Glyco_hydro_16"/>
    <property type="match status" value="1"/>
</dbReference>
<keyword evidence="5" id="KW-1185">Reference proteome</keyword>
<feature type="chain" id="PRO_5029498361" description="GH16 domain-containing protein" evidence="2">
    <location>
        <begin position="22"/>
        <end position="394"/>
    </location>
</feature>
<feature type="domain" description="GH16" evidence="3">
    <location>
        <begin position="54"/>
        <end position="393"/>
    </location>
</feature>
<proteinExistence type="inferred from homology"/>
<organism evidence="4 5">
    <name type="scientific">Clytia hemisphaerica</name>
    <dbReference type="NCBI Taxonomy" id="252671"/>
    <lineage>
        <taxon>Eukaryota</taxon>
        <taxon>Metazoa</taxon>
        <taxon>Cnidaria</taxon>
        <taxon>Hydrozoa</taxon>
        <taxon>Hydroidolina</taxon>
        <taxon>Leptothecata</taxon>
        <taxon>Obeliida</taxon>
        <taxon>Clytiidae</taxon>
        <taxon>Clytia</taxon>
    </lineage>
</organism>
<name>A0A7M5VBI7_9CNID</name>
<comment type="similarity">
    <text evidence="1">Belongs to the glycosyl hydrolase 16 family.</text>
</comment>
<dbReference type="EnsemblMetazoa" id="CLYHEMT009660.1">
    <property type="protein sequence ID" value="CLYHEMP009660.1"/>
    <property type="gene ID" value="CLYHEMG009660"/>
</dbReference>
<dbReference type="GO" id="GO:0005975">
    <property type="term" value="P:carbohydrate metabolic process"/>
    <property type="evidence" value="ECO:0007669"/>
    <property type="project" value="InterPro"/>
</dbReference>
<dbReference type="PANTHER" id="PTHR10963">
    <property type="entry name" value="GLYCOSYL HYDROLASE-RELATED"/>
    <property type="match status" value="1"/>
</dbReference>
<sequence>ECGFKYTLFSFLCSLAGSVTGAIDCSSRMPKKMLFGFIECLIVVNLLSAAKIKNADSCTTYPCVIFEENFDTLDHKTWTHWISAAATGNKEFQYYANNRSNSYVKEGRLNLKATLTNNTFDDEFLTGGALDLWPGNKCTSNRGNKGCYYKGSKEIIVKPIQSAAISTEGVFSFKYGELEVSAKMPKGDWLWPAVWLMPELEEYGNWPASGEIDLIESRGNTHLTDDDAKTDVGNKRIMQSLHWGPYFPLNGQPYTLAKTNKKTGSFADAFHKYRMTWTPDSIIFFIDSHCTLNVSRSDTSFWELAKFPSYLDNPWQGGTKLAPFDKNFHIIINLAVGGTNNYFHPTYKPTPPWKSNDEKAQTEFWDARSQWLPTWDDPVFQIDYVKVTKTVKNP</sequence>
<dbReference type="PANTHER" id="PTHR10963:SF55">
    <property type="entry name" value="GLYCOSIDE HYDROLASE FAMILY 16 PROTEIN"/>
    <property type="match status" value="1"/>
</dbReference>
<dbReference type="InterPro" id="IPR050546">
    <property type="entry name" value="Glycosyl_Hydrlase_16"/>
</dbReference>
<accession>A0A7M5VBI7</accession>
<dbReference type="SUPFAM" id="SSF49899">
    <property type="entry name" value="Concanavalin A-like lectins/glucanases"/>
    <property type="match status" value="1"/>
</dbReference>
<dbReference type="InterPro" id="IPR000757">
    <property type="entry name" value="Beta-glucanase-like"/>
</dbReference>